<sequence length="277" mass="31780">MKYLMIIIGLFLVGVVQAQELYVFSDPASNVPAKSVTAKASAMVMPAQAWNSRAMQRYAPEVMVGLNKKWMVRGGATFADVHTTRFKWESVYAYAKYRFLSKDELHSHFRMGAFGEVAYSNSPFHNEEINLLGDKSGAQLGIIATQLWHKFALSGTVSHTQVLDKSRNDKVQYIPSRQYQSMNYSLSAGYLLLPFNYTSYKQTNLNLYTEILAQQTLDRQRWYVDIAPAVQLIFNSNSKLNLGYRFQVGGNMLRMSEETWVLSYERTFLNLLKKKRK</sequence>
<gene>
    <name evidence="1" type="ORF">ACFS6H_12695</name>
</gene>
<organism evidence="1 2">
    <name type="scientific">Terrimonas rubra</name>
    <dbReference type="NCBI Taxonomy" id="1035890"/>
    <lineage>
        <taxon>Bacteria</taxon>
        <taxon>Pseudomonadati</taxon>
        <taxon>Bacteroidota</taxon>
        <taxon>Chitinophagia</taxon>
        <taxon>Chitinophagales</taxon>
        <taxon>Chitinophagaceae</taxon>
        <taxon>Terrimonas</taxon>
    </lineage>
</organism>
<name>A0ABW6A738_9BACT</name>
<dbReference type="EMBL" id="JBHUOZ010000003">
    <property type="protein sequence ID" value="MFD2920577.1"/>
    <property type="molecule type" value="Genomic_DNA"/>
</dbReference>
<accession>A0ABW6A738</accession>
<keyword evidence="2" id="KW-1185">Reference proteome</keyword>
<dbReference type="RefSeq" id="WP_386099199.1">
    <property type="nucleotide sequence ID" value="NZ_JBHUOZ010000003.1"/>
</dbReference>
<dbReference type="Proteomes" id="UP001597511">
    <property type="component" value="Unassembled WGS sequence"/>
</dbReference>
<proteinExistence type="predicted"/>
<comment type="caution">
    <text evidence="1">The sequence shown here is derived from an EMBL/GenBank/DDBJ whole genome shotgun (WGS) entry which is preliminary data.</text>
</comment>
<protein>
    <recommendedName>
        <fullName evidence="3">DUF3316 domain-containing protein</fullName>
    </recommendedName>
</protein>
<evidence type="ECO:0008006" key="3">
    <source>
        <dbReference type="Google" id="ProtNLM"/>
    </source>
</evidence>
<evidence type="ECO:0000313" key="2">
    <source>
        <dbReference type="Proteomes" id="UP001597511"/>
    </source>
</evidence>
<evidence type="ECO:0000313" key="1">
    <source>
        <dbReference type="EMBL" id="MFD2920577.1"/>
    </source>
</evidence>
<reference evidence="2" key="1">
    <citation type="journal article" date="2019" name="Int. J. Syst. Evol. Microbiol.">
        <title>The Global Catalogue of Microorganisms (GCM) 10K type strain sequencing project: providing services to taxonomists for standard genome sequencing and annotation.</title>
        <authorList>
            <consortium name="The Broad Institute Genomics Platform"/>
            <consortium name="The Broad Institute Genome Sequencing Center for Infectious Disease"/>
            <person name="Wu L."/>
            <person name="Ma J."/>
        </authorList>
    </citation>
    <scope>NUCLEOTIDE SEQUENCE [LARGE SCALE GENOMIC DNA]</scope>
    <source>
        <strain evidence="2">KCTC 23299</strain>
    </source>
</reference>